<protein>
    <submittedName>
        <fullName evidence="2">Uncharacterized protein</fullName>
    </submittedName>
</protein>
<evidence type="ECO:0000256" key="1">
    <source>
        <dbReference type="SAM" id="Phobius"/>
    </source>
</evidence>
<keyword evidence="1" id="KW-0472">Membrane</keyword>
<dbReference type="Proteomes" id="UP000483432">
    <property type="component" value="Unassembled WGS sequence"/>
</dbReference>
<organism evidence="2 3">
    <name type="scientific">Sulfuriferula multivorans</name>
    <dbReference type="NCBI Taxonomy" id="1559896"/>
    <lineage>
        <taxon>Bacteria</taxon>
        <taxon>Pseudomonadati</taxon>
        <taxon>Pseudomonadota</taxon>
        <taxon>Betaproteobacteria</taxon>
        <taxon>Nitrosomonadales</taxon>
        <taxon>Sulfuricellaceae</taxon>
        <taxon>Sulfuriferula</taxon>
    </lineage>
</organism>
<gene>
    <name evidence="2" type="ORF">GZ085_01965</name>
</gene>
<accession>A0A7C9JW38</accession>
<reference evidence="2 3" key="1">
    <citation type="submission" date="2019-09" db="EMBL/GenBank/DDBJ databases">
        <title>H2 Metabolism Revealed by Metagenomic Analysis in Subglacial Sediment of East Antarctica.</title>
        <authorList>
            <person name="Yang Z."/>
            <person name="Zhang Y."/>
            <person name="Lv Y."/>
            <person name="Yan W."/>
            <person name="Xiao X."/>
            <person name="Sun B."/>
            <person name="Ma H."/>
        </authorList>
    </citation>
    <scope>NUCLEOTIDE SEQUENCE [LARGE SCALE GENOMIC DNA]</scope>
    <source>
        <strain evidence="2">Bin2_2</strain>
    </source>
</reference>
<feature type="transmembrane region" description="Helical" evidence="1">
    <location>
        <begin position="12"/>
        <end position="32"/>
    </location>
</feature>
<name>A0A7C9JW38_9PROT</name>
<evidence type="ECO:0000313" key="2">
    <source>
        <dbReference type="EMBL" id="NDP47156.1"/>
    </source>
</evidence>
<dbReference type="AlphaFoldDB" id="A0A7C9JW38"/>
<keyword evidence="1" id="KW-0812">Transmembrane</keyword>
<dbReference type="EMBL" id="JAAFGW010000016">
    <property type="protein sequence ID" value="NDP47156.1"/>
    <property type="molecule type" value="Genomic_DNA"/>
</dbReference>
<proteinExistence type="predicted"/>
<evidence type="ECO:0000313" key="3">
    <source>
        <dbReference type="Proteomes" id="UP000483432"/>
    </source>
</evidence>
<feature type="transmembrane region" description="Helical" evidence="1">
    <location>
        <begin position="44"/>
        <end position="64"/>
    </location>
</feature>
<sequence>MKHKKYWGGRLRGLGDVIAGTAAAVTVVATGYAEGPALAEILPYVAGILIAIVALWLVVSYVSIEMECDDE</sequence>
<comment type="caution">
    <text evidence="2">The sequence shown here is derived from an EMBL/GenBank/DDBJ whole genome shotgun (WGS) entry which is preliminary data.</text>
</comment>
<keyword evidence="1" id="KW-1133">Transmembrane helix</keyword>